<name>A0AAE0JZM9_9PEZI</name>
<dbReference type="AlphaFoldDB" id="A0AAE0JZM9"/>
<evidence type="ECO:0000313" key="2">
    <source>
        <dbReference type="Proteomes" id="UP001287356"/>
    </source>
</evidence>
<organism evidence="1 2">
    <name type="scientific">Lasiosphaeria ovina</name>
    <dbReference type="NCBI Taxonomy" id="92902"/>
    <lineage>
        <taxon>Eukaryota</taxon>
        <taxon>Fungi</taxon>
        <taxon>Dikarya</taxon>
        <taxon>Ascomycota</taxon>
        <taxon>Pezizomycotina</taxon>
        <taxon>Sordariomycetes</taxon>
        <taxon>Sordariomycetidae</taxon>
        <taxon>Sordariales</taxon>
        <taxon>Lasiosphaeriaceae</taxon>
        <taxon>Lasiosphaeria</taxon>
    </lineage>
</organism>
<accession>A0AAE0JZM9</accession>
<proteinExistence type="predicted"/>
<dbReference type="Proteomes" id="UP001287356">
    <property type="component" value="Unassembled WGS sequence"/>
</dbReference>
<comment type="caution">
    <text evidence="1">The sequence shown here is derived from an EMBL/GenBank/DDBJ whole genome shotgun (WGS) entry which is preliminary data.</text>
</comment>
<reference evidence="1" key="2">
    <citation type="submission" date="2023-06" db="EMBL/GenBank/DDBJ databases">
        <authorList>
            <consortium name="Lawrence Berkeley National Laboratory"/>
            <person name="Haridas S."/>
            <person name="Hensen N."/>
            <person name="Bonometti L."/>
            <person name="Westerberg I."/>
            <person name="Brannstrom I.O."/>
            <person name="Guillou S."/>
            <person name="Cros-Aarteil S."/>
            <person name="Calhoun S."/>
            <person name="Kuo A."/>
            <person name="Mondo S."/>
            <person name="Pangilinan J."/>
            <person name="Riley R."/>
            <person name="Labutti K."/>
            <person name="Andreopoulos B."/>
            <person name="Lipzen A."/>
            <person name="Chen C."/>
            <person name="Yanf M."/>
            <person name="Daum C."/>
            <person name="Ng V."/>
            <person name="Clum A."/>
            <person name="Steindorff A."/>
            <person name="Ohm R."/>
            <person name="Martin F."/>
            <person name="Silar P."/>
            <person name="Natvig D."/>
            <person name="Lalanne C."/>
            <person name="Gautier V."/>
            <person name="Ament-Velasquez S.L."/>
            <person name="Kruys A."/>
            <person name="Hutchinson M.I."/>
            <person name="Powell A.J."/>
            <person name="Barry K."/>
            <person name="Miller A.N."/>
            <person name="Grigoriev I.V."/>
            <person name="Debuchy R."/>
            <person name="Gladieux P."/>
            <person name="Thoren M.H."/>
            <person name="Johannesson H."/>
        </authorList>
    </citation>
    <scope>NUCLEOTIDE SEQUENCE</scope>
    <source>
        <strain evidence="1">CBS 958.72</strain>
    </source>
</reference>
<reference evidence="1" key="1">
    <citation type="journal article" date="2023" name="Mol. Phylogenet. Evol.">
        <title>Genome-scale phylogeny and comparative genomics of the fungal order Sordariales.</title>
        <authorList>
            <person name="Hensen N."/>
            <person name="Bonometti L."/>
            <person name="Westerberg I."/>
            <person name="Brannstrom I.O."/>
            <person name="Guillou S."/>
            <person name="Cros-Aarteil S."/>
            <person name="Calhoun S."/>
            <person name="Haridas S."/>
            <person name="Kuo A."/>
            <person name="Mondo S."/>
            <person name="Pangilinan J."/>
            <person name="Riley R."/>
            <person name="LaButti K."/>
            <person name="Andreopoulos B."/>
            <person name="Lipzen A."/>
            <person name="Chen C."/>
            <person name="Yan M."/>
            <person name="Daum C."/>
            <person name="Ng V."/>
            <person name="Clum A."/>
            <person name="Steindorff A."/>
            <person name="Ohm R.A."/>
            <person name="Martin F."/>
            <person name="Silar P."/>
            <person name="Natvig D.O."/>
            <person name="Lalanne C."/>
            <person name="Gautier V."/>
            <person name="Ament-Velasquez S.L."/>
            <person name="Kruys A."/>
            <person name="Hutchinson M.I."/>
            <person name="Powell A.J."/>
            <person name="Barry K."/>
            <person name="Miller A.N."/>
            <person name="Grigoriev I.V."/>
            <person name="Debuchy R."/>
            <person name="Gladieux P."/>
            <person name="Hiltunen Thoren M."/>
            <person name="Johannesson H."/>
        </authorList>
    </citation>
    <scope>NUCLEOTIDE SEQUENCE</scope>
    <source>
        <strain evidence="1">CBS 958.72</strain>
    </source>
</reference>
<dbReference type="EMBL" id="JAULSN010000007">
    <property type="protein sequence ID" value="KAK3366850.1"/>
    <property type="molecule type" value="Genomic_DNA"/>
</dbReference>
<sequence length="183" mass="19968">MNTLDPITFKDKAGLSINTYRQRNTSPGNGLIFYQYPNLNASDSFAEFEALIAMDLQTNPDFIPVFLGQGGGSGPRYNMTLNIESGTEGIQLAVGEDIAYVRLYQPTGAPLMSFMVCNESIEFVSRDESERYLAVDYLTASGDGEDFGLHLPGDCVPVATASAEVRCYENVSAIDWSQSGFQS</sequence>
<evidence type="ECO:0000313" key="1">
    <source>
        <dbReference type="EMBL" id="KAK3366850.1"/>
    </source>
</evidence>
<keyword evidence="2" id="KW-1185">Reference proteome</keyword>
<gene>
    <name evidence="1" type="ORF">B0T24DRAFT_722748</name>
</gene>
<protein>
    <submittedName>
        <fullName evidence="1">Uncharacterized protein</fullName>
    </submittedName>
</protein>